<comment type="caution">
    <text evidence="1">The sequence shown here is derived from an EMBL/GenBank/DDBJ whole genome shotgun (WGS) entry which is preliminary data.</text>
</comment>
<dbReference type="OrthoDB" id="3440371at2759"/>
<name>A0A9P9I6T4_9HYPO</name>
<evidence type="ECO:0000313" key="1">
    <source>
        <dbReference type="EMBL" id="KAH7109142.1"/>
    </source>
</evidence>
<reference evidence="1" key="1">
    <citation type="journal article" date="2021" name="Nat. Commun.">
        <title>Genetic determinants of endophytism in the Arabidopsis root mycobiome.</title>
        <authorList>
            <person name="Mesny F."/>
            <person name="Miyauchi S."/>
            <person name="Thiergart T."/>
            <person name="Pickel B."/>
            <person name="Atanasova L."/>
            <person name="Karlsson M."/>
            <person name="Huettel B."/>
            <person name="Barry K.W."/>
            <person name="Haridas S."/>
            <person name="Chen C."/>
            <person name="Bauer D."/>
            <person name="Andreopoulos W."/>
            <person name="Pangilinan J."/>
            <person name="LaButti K."/>
            <person name="Riley R."/>
            <person name="Lipzen A."/>
            <person name="Clum A."/>
            <person name="Drula E."/>
            <person name="Henrissat B."/>
            <person name="Kohler A."/>
            <person name="Grigoriev I.V."/>
            <person name="Martin F.M."/>
            <person name="Hacquard S."/>
        </authorList>
    </citation>
    <scope>NUCLEOTIDE SEQUENCE</scope>
    <source>
        <strain evidence="1">MPI-CAGE-AT-0147</strain>
    </source>
</reference>
<evidence type="ECO:0000313" key="2">
    <source>
        <dbReference type="Proteomes" id="UP000738349"/>
    </source>
</evidence>
<organism evidence="1 2">
    <name type="scientific">Dactylonectria macrodidyma</name>
    <dbReference type="NCBI Taxonomy" id="307937"/>
    <lineage>
        <taxon>Eukaryota</taxon>
        <taxon>Fungi</taxon>
        <taxon>Dikarya</taxon>
        <taxon>Ascomycota</taxon>
        <taxon>Pezizomycotina</taxon>
        <taxon>Sordariomycetes</taxon>
        <taxon>Hypocreomycetidae</taxon>
        <taxon>Hypocreales</taxon>
        <taxon>Nectriaceae</taxon>
        <taxon>Dactylonectria</taxon>
    </lineage>
</organism>
<keyword evidence="2" id="KW-1185">Reference proteome</keyword>
<protein>
    <submittedName>
        <fullName evidence="1">Uncharacterized protein</fullName>
    </submittedName>
</protein>
<accession>A0A9P9I6T4</accession>
<proteinExistence type="predicted"/>
<feature type="non-terminal residue" evidence="1">
    <location>
        <position position="1"/>
    </location>
</feature>
<dbReference type="AlphaFoldDB" id="A0A9P9I6T4"/>
<gene>
    <name evidence="1" type="ORF">EDB81DRAFT_673020</name>
</gene>
<sequence length="123" mass="13789">LKMQFQETGPDQVLDIEQSETTKWLQHTGWPQLFRNQPLDIIAASTLQPRPGYNEDYLLGSWQGTQVWSSVAVEAQLQIILRGVDLMFDRAKFTLARTDAPGGFQLDGTSLYRTAVSSSGLMI</sequence>
<dbReference type="EMBL" id="JAGMUV010000054">
    <property type="protein sequence ID" value="KAH7109142.1"/>
    <property type="molecule type" value="Genomic_DNA"/>
</dbReference>
<dbReference type="Proteomes" id="UP000738349">
    <property type="component" value="Unassembled WGS sequence"/>
</dbReference>